<proteinExistence type="predicted"/>
<reference evidence="1" key="1">
    <citation type="submission" date="2018-06" db="EMBL/GenBank/DDBJ databases">
        <authorList>
            <person name="Zhirakovskaya E."/>
        </authorList>
    </citation>
    <scope>NUCLEOTIDE SEQUENCE</scope>
</reference>
<organism evidence="1">
    <name type="scientific">hydrothermal vent metagenome</name>
    <dbReference type="NCBI Taxonomy" id="652676"/>
    <lineage>
        <taxon>unclassified sequences</taxon>
        <taxon>metagenomes</taxon>
        <taxon>ecological metagenomes</taxon>
    </lineage>
</organism>
<sequence length="20" mass="2368">MKAQDIAWDDFRTVLAVCRE</sequence>
<evidence type="ECO:0000313" key="1">
    <source>
        <dbReference type="EMBL" id="VAW81921.1"/>
    </source>
</evidence>
<protein>
    <submittedName>
        <fullName evidence="1">Uncharacterized protein</fullName>
    </submittedName>
</protein>
<dbReference type="EMBL" id="UOFK01000287">
    <property type="protein sequence ID" value="VAW81921.1"/>
    <property type="molecule type" value="Genomic_DNA"/>
</dbReference>
<feature type="non-terminal residue" evidence="1">
    <location>
        <position position="20"/>
    </location>
</feature>
<accession>A0A3B0YR48</accession>
<gene>
    <name evidence="1" type="ORF">MNBD_GAMMA13-1171</name>
</gene>
<dbReference type="AlphaFoldDB" id="A0A3B0YR48"/>
<name>A0A3B0YR48_9ZZZZ</name>